<reference evidence="1" key="1">
    <citation type="journal article" date="2020" name="Fungal Divers.">
        <title>Resolving the Mortierellaceae phylogeny through synthesis of multi-gene phylogenetics and phylogenomics.</title>
        <authorList>
            <person name="Vandepol N."/>
            <person name="Liber J."/>
            <person name="Desiro A."/>
            <person name="Na H."/>
            <person name="Kennedy M."/>
            <person name="Barry K."/>
            <person name="Grigoriev I.V."/>
            <person name="Miller A.N."/>
            <person name="O'Donnell K."/>
            <person name="Stajich J.E."/>
            <person name="Bonito G."/>
        </authorList>
    </citation>
    <scope>NUCLEOTIDE SEQUENCE</scope>
    <source>
        <strain evidence="1">NRRL 28262</strain>
    </source>
</reference>
<proteinExistence type="predicted"/>
<dbReference type="EMBL" id="JAAAIL010004623">
    <property type="protein sequence ID" value="KAG0247524.1"/>
    <property type="molecule type" value="Genomic_DNA"/>
</dbReference>
<dbReference type="AlphaFoldDB" id="A0AAD4CZG2"/>
<sequence length="87" mass="9226">MASSSPSSALPLAEVDTSTSLIRSVSPTATENSVIQSLTTQLELYMKSTDSALVNSRIALEQSQIVLQQSKVALQQTTTSIAALEEK</sequence>
<organism evidence="1 2">
    <name type="scientific">Linnemannia exigua</name>
    <dbReference type="NCBI Taxonomy" id="604196"/>
    <lineage>
        <taxon>Eukaryota</taxon>
        <taxon>Fungi</taxon>
        <taxon>Fungi incertae sedis</taxon>
        <taxon>Mucoromycota</taxon>
        <taxon>Mortierellomycotina</taxon>
        <taxon>Mortierellomycetes</taxon>
        <taxon>Mortierellales</taxon>
        <taxon>Mortierellaceae</taxon>
        <taxon>Linnemannia</taxon>
    </lineage>
</organism>
<feature type="non-terminal residue" evidence="1">
    <location>
        <position position="87"/>
    </location>
</feature>
<protein>
    <submittedName>
        <fullName evidence="1">Uncharacterized protein</fullName>
    </submittedName>
</protein>
<accession>A0AAD4CZG2</accession>
<keyword evidence="2" id="KW-1185">Reference proteome</keyword>
<evidence type="ECO:0000313" key="2">
    <source>
        <dbReference type="Proteomes" id="UP001194580"/>
    </source>
</evidence>
<gene>
    <name evidence="1" type="ORF">BGZ95_008626</name>
</gene>
<comment type="caution">
    <text evidence="1">The sequence shown here is derived from an EMBL/GenBank/DDBJ whole genome shotgun (WGS) entry which is preliminary data.</text>
</comment>
<name>A0AAD4CZG2_9FUNG</name>
<evidence type="ECO:0000313" key="1">
    <source>
        <dbReference type="EMBL" id="KAG0247524.1"/>
    </source>
</evidence>
<dbReference type="Proteomes" id="UP001194580">
    <property type="component" value="Unassembled WGS sequence"/>
</dbReference>